<dbReference type="Pfam" id="PF20042">
    <property type="entry name" value="DUF6444"/>
    <property type="match status" value="1"/>
</dbReference>
<gene>
    <name evidence="3" type="ORF">SCARR_04760</name>
</gene>
<evidence type="ECO:0000313" key="3">
    <source>
        <dbReference type="EMBL" id="VGO22665.1"/>
    </source>
</evidence>
<evidence type="ECO:0000313" key="4">
    <source>
        <dbReference type="Proteomes" id="UP000346198"/>
    </source>
</evidence>
<sequence length="88" mass="9216">MTREDALAVFRLGPDAVADLLLAMDAQIRGLRTLEVRVAELEGLRAKTLRNGSKSPSSDGLAKPAPKSLRKKSGRKPGGAAGALGRHA</sequence>
<keyword evidence="4" id="KW-1185">Reference proteome</keyword>
<reference evidence="3 4" key="1">
    <citation type="submission" date="2019-04" db="EMBL/GenBank/DDBJ databases">
        <authorList>
            <person name="Van Vliet M D."/>
        </authorList>
    </citation>
    <scope>NUCLEOTIDE SEQUENCE [LARGE SCALE GENOMIC DNA]</scope>
    <source>
        <strain evidence="3 4">F21</strain>
    </source>
</reference>
<dbReference type="InterPro" id="IPR045618">
    <property type="entry name" value="DUF6444"/>
</dbReference>
<evidence type="ECO:0000259" key="2">
    <source>
        <dbReference type="Pfam" id="PF20042"/>
    </source>
</evidence>
<dbReference type="AlphaFoldDB" id="A0A6C2UQU6"/>
<accession>A0A6C2UQU6</accession>
<name>A0A6C2UQU6_9BACT</name>
<feature type="domain" description="DUF6444" evidence="2">
    <location>
        <begin position="27"/>
        <end position="86"/>
    </location>
</feature>
<organism evidence="3 4">
    <name type="scientific">Pontiella sulfatireligans</name>
    <dbReference type="NCBI Taxonomy" id="2750658"/>
    <lineage>
        <taxon>Bacteria</taxon>
        <taxon>Pseudomonadati</taxon>
        <taxon>Kiritimatiellota</taxon>
        <taxon>Kiritimatiellia</taxon>
        <taxon>Kiritimatiellales</taxon>
        <taxon>Pontiellaceae</taxon>
        <taxon>Pontiella</taxon>
    </lineage>
</organism>
<evidence type="ECO:0000256" key="1">
    <source>
        <dbReference type="SAM" id="MobiDB-lite"/>
    </source>
</evidence>
<feature type="region of interest" description="Disordered" evidence="1">
    <location>
        <begin position="48"/>
        <end position="88"/>
    </location>
</feature>
<dbReference type="EMBL" id="CAAHFH010000002">
    <property type="protein sequence ID" value="VGO22665.1"/>
    <property type="molecule type" value="Genomic_DNA"/>
</dbReference>
<proteinExistence type="predicted"/>
<protein>
    <recommendedName>
        <fullName evidence="2">DUF6444 domain-containing protein</fullName>
    </recommendedName>
</protein>
<dbReference type="Proteomes" id="UP000346198">
    <property type="component" value="Unassembled WGS sequence"/>
</dbReference>